<dbReference type="AlphaFoldDB" id="A0A380D8U7"/>
<gene>
    <name evidence="2" type="ORF">NCTC11544_05814</name>
</gene>
<dbReference type="RefSeq" id="WP_115184999.1">
    <property type="nucleotide sequence ID" value="NZ_CAMKUF010000009.1"/>
</dbReference>
<evidence type="ECO:0000256" key="1">
    <source>
        <dbReference type="SAM" id="Phobius"/>
    </source>
</evidence>
<evidence type="ECO:0000313" key="2">
    <source>
        <dbReference type="EMBL" id="SUJ85040.1"/>
    </source>
</evidence>
<keyword evidence="1" id="KW-0472">Membrane</keyword>
<name>A0A380D8U7_9GAMM</name>
<dbReference type="EMBL" id="UGYN01000003">
    <property type="protein sequence ID" value="SUJ85040.1"/>
    <property type="molecule type" value="Genomic_DNA"/>
</dbReference>
<reference evidence="2 3" key="1">
    <citation type="submission" date="2018-06" db="EMBL/GenBank/DDBJ databases">
        <authorList>
            <consortium name="Pathogen Informatics"/>
            <person name="Doyle S."/>
        </authorList>
    </citation>
    <scope>NUCLEOTIDE SEQUENCE [LARGE SCALE GENOMIC DNA]</scope>
    <source>
        <strain evidence="2 3">NCTC11544</strain>
    </source>
</reference>
<evidence type="ECO:0008006" key="4">
    <source>
        <dbReference type="Google" id="ProtNLM"/>
    </source>
</evidence>
<dbReference type="Proteomes" id="UP000255529">
    <property type="component" value="Unassembled WGS sequence"/>
</dbReference>
<evidence type="ECO:0000313" key="3">
    <source>
        <dbReference type="Proteomes" id="UP000255529"/>
    </source>
</evidence>
<keyword evidence="1" id="KW-1133">Transmembrane helix</keyword>
<accession>A0A380D8U7</accession>
<protein>
    <recommendedName>
        <fullName evidence="4">Oxygen tolerance domain protein</fullName>
    </recommendedName>
</protein>
<sequence>MRRIMLVLLLFSGFGQAVMTLTRELEAPEHVVPGQPVRVALTFWTDSWFNPPPVWPEMMIANGTLLTTSLPNQLVSRREGNASWSGIKMERQLMAWDSGMLRLPAIDVTLISAGQPPRTVTLPALEKQVSWPASVQQPDRFLPASALTLQQKLQVWRADGDRPIHVGDVIERQVTVQAQDVIPAQIPQILFSIPGSGTQRLTPVNSLLTQSRGEVTGAQRVERLRYLPTRAGTLTLPEVKLRWWDTSQQQWQLTSLPGATYTIAPARASGSENALRADGPNSLWPLAMLAVAVIFLAIVGWLMRHALWRIGRFVIQRGLRIWCIVPLPDLATLKRKKT</sequence>
<organism evidence="2 3">
    <name type="scientific">Serratia quinivorans</name>
    <dbReference type="NCBI Taxonomy" id="137545"/>
    <lineage>
        <taxon>Bacteria</taxon>
        <taxon>Pseudomonadati</taxon>
        <taxon>Pseudomonadota</taxon>
        <taxon>Gammaproteobacteria</taxon>
        <taxon>Enterobacterales</taxon>
        <taxon>Yersiniaceae</taxon>
        <taxon>Serratia</taxon>
    </lineage>
</organism>
<proteinExistence type="predicted"/>
<feature type="transmembrane region" description="Helical" evidence="1">
    <location>
        <begin position="283"/>
        <end position="303"/>
    </location>
</feature>
<keyword evidence="1" id="KW-0812">Transmembrane</keyword>